<dbReference type="Pfam" id="PF00589">
    <property type="entry name" value="Phage_integrase"/>
    <property type="match status" value="1"/>
</dbReference>
<accession>A0A8J8BBA0</accession>
<organism evidence="3 4">
    <name type="scientific">Actinocrinis puniceicyclus</name>
    <dbReference type="NCBI Taxonomy" id="977794"/>
    <lineage>
        <taxon>Bacteria</taxon>
        <taxon>Bacillati</taxon>
        <taxon>Actinomycetota</taxon>
        <taxon>Actinomycetes</taxon>
        <taxon>Catenulisporales</taxon>
        <taxon>Actinospicaceae</taxon>
        <taxon>Actinocrinis</taxon>
    </lineage>
</organism>
<dbReference type="InterPro" id="IPR013762">
    <property type="entry name" value="Integrase-like_cat_sf"/>
</dbReference>
<dbReference type="EMBL" id="JAGSXH010000035">
    <property type="protein sequence ID" value="MBS2963817.1"/>
    <property type="molecule type" value="Genomic_DNA"/>
</dbReference>
<keyword evidence="4" id="KW-1185">Reference proteome</keyword>
<dbReference type="RefSeq" id="WP_211467862.1">
    <property type="nucleotide sequence ID" value="NZ_JAGSXH010000035.1"/>
</dbReference>
<name>A0A8J8BBA0_9ACTN</name>
<evidence type="ECO:0000313" key="4">
    <source>
        <dbReference type="Proteomes" id="UP000677913"/>
    </source>
</evidence>
<protein>
    <submittedName>
        <fullName evidence="3">Tyrosine-type recombinase/integrase</fullName>
    </submittedName>
</protein>
<keyword evidence="1" id="KW-0233">DNA recombination</keyword>
<gene>
    <name evidence="3" type="ORF">KGA66_12220</name>
</gene>
<dbReference type="SUPFAM" id="SSF56349">
    <property type="entry name" value="DNA breaking-rejoining enzymes"/>
    <property type="match status" value="1"/>
</dbReference>
<dbReference type="GO" id="GO:0006310">
    <property type="term" value="P:DNA recombination"/>
    <property type="evidence" value="ECO:0007669"/>
    <property type="project" value="UniProtKB-KW"/>
</dbReference>
<dbReference type="Proteomes" id="UP000677913">
    <property type="component" value="Unassembled WGS sequence"/>
</dbReference>
<dbReference type="AlphaFoldDB" id="A0A8J8BBA0"/>
<dbReference type="Gene3D" id="1.10.443.10">
    <property type="entry name" value="Intergrase catalytic core"/>
    <property type="match status" value="1"/>
</dbReference>
<proteinExistence type="predicted"/>
<dbReference type="GO" id="GO:0003677">
    <property type="term" value="F:DNA binding"/>
    <property type="evidence" value="ECO:0007669"/>
    <property type="project" value="InterPro"/>
</dbReference>
<comment type="caution">
    <text evidence="3">The sequence shown here is derived from an EMBL/GenBank/DDBJ whole genome shotgun (WGS) entry which is preliminary data.</text>
</comment>
<evidence type="ECO:0000256" key="1">
    <source>
        <dbReference type="ARBA" id="ARBA00023172"/>
    </source>
</evidence>
<dbReference type="InterPro" id="IPR002104">
    <property type="entry name" value="Integrase_catalytic"/>
</dbReference>
<dbReference type="GO" id="GO:0015074">
    <property type="term" value="P:DNA integration"/>
    <property type="evidence" value="ECO:0007669"/>
    <property type="project" value="InterPro"/>
</dbReference>
<reference evidence="3" key="1">
    <citation type="submission" date="2021-04" db="EMBL/GenBank/DDBJ databases">
        <title>Genome based classification of Actinospica acidithermotolerans sp. nov., an actinobacterium isolated from an Indonesian hot spring.</title>
        <authorList>
            <person name="Kusuma A.B."/>
            <person name="Putra K.E."/>
            <person name="Nafisah S."/>
            <person name="Loh J."/>
            <person name="Nouioui I."/>
            <person name="Goodfellow M."/>
        </authorList>
    </citation>
    <scope>NUCLEOTIDE SEQUENCE</scope>
    <source>
        <strain evidence="3">DSM 45618</strain>
    </source>
</reference>
<dbReference type="InterPro" id="IPR011010">
    <property type="entry name" value="DNA_brk_join_enz"/>
</dbReference>
<sequence length="114" mass="12802">MTCVTPKTGNRITPQHLTRREVVHRTTTRIATRGPSHTSTAERRHTNAMSLLRAGVDTTVIALWLGHADTRSTQPYLHADMTIKERALARTTPPHVKPGRYRPNDELLAFLEGL</sequence>
<evidence type="ECO:0000259" key="2">
    <source>
        <dbReference type="Pfam" id="PF00589"/>
    </source>
</evidence>
<feature type="domain" description="Tyr recombinase" evidence="2">
    <location>
        <begin position="16"/>
        <end position="81"/>
    </location>
</feature>
<evidence type="ECO:0000313" key="3">
    <source>
        <dbReference type="EMBL" id="MBS2963817.1"/>
    </source>
</evidence>